<protein>
    <recommendedName>
        <fullName evidence="4">Lipoprotein</fullName>
    </recommendedName>
</protein>
<proteinExistence type="predicted"/>
<accession>A0A5K7ZT62</accession>
<evidence type="ECO:0008006" key="4">
    <source>
        <dbReference type="Google" id="ProtNLM"/>
    </source>
</evidence>
<reference evidence="2 3" key="1">
    <citation type="submission" date="2019-11" db="EMBL/GenBank/DDBJ databases">
        <title>Comparative genomics of hydrocarbon-degrading Desulfosarcina strains.</title>
        <authorList>
            <person name="Watanabe M."/>
            <person name="Kojima H."/>
            <person name="Fukui M."/>
        </authorList>
    </citation>
    <scope>NUCLEOTIDE SEQUENCE [LARGE SCALE GENOMIC DNA]</scope>
    <source>
        <strain evidence="2 3">28bB2T</strain>
    </source>
</reference>
<organism evidence="2 3">
    <name type="scientific">Desulfosarcina ovata subsp. sediminis</name>
    <dbReference type="NCBI Taxonomy" id="885957"/>
    <lineage>
        <taxon>Bacteria</taxon>
        <taxon>Pseudomonadati</taxon>
        <taxon>Thermodesulfobacteriota</taxon>
        <taxon>Desulfobacteria</taxon>
        <taxon>Desulfobacterales</taxon>
        <taxon>Desulfosarcinaceae</taxon>
        <taxon>Desulfosarcina</taxon>
    </lineage>
</organism>
<dbReference type="Proteomes" id="UP000425960">
    <property type="component" value="Chromosome"/>
</dbReference>
<evidence type="ECO:0000256" key="1">
    <source>
        <dbReference type="SAM" id="SignalP"/>
    </source>
</evidence>
<sequence length="88" mass="10305">MKIFVRTLCFIMVLMTMGCYGGPKANYVRKYDPVMDKNGGVVLLVDVCRQVDSIEFEKLKDKTFDPEYDTYFKRRRFKRAYGQQACPA</sequence>
<keyword evidence="1" id="KW-0732">Signal</keyword>
<evidence type="ECO:0000313" key="3">
    <source>
        <dbReference type="Proteomes" id="UP000425960"/>
    </source>
</evidence>
<evidence type="ECO:0000313" key="2">
    <source>
        <dbReference type="EMBL" id="BBO83384.1"/>
    </source>
</evidence>
<dbReference type="EMBL" id="AP021876">
    <property type="protein sequence ID" value="BBO83384.1"/>
    <property type="molecule type" value="Genomic_DNA"/>
</dbReference>
<gene>
    <name evidence="2" type="ORF">DSCO28_39500</name>
</gene>
<feature type="chain" id="PRO_5024331089" description="Lipoprotein" evidence="1">
    <location>
        <begin position="22"/>
        <end position="88"/>
    </location>
</feature>
<dbReference type="KEGG" id="dov:DSCO28_39500"/>
<dbReference type="PROSITE" id="PS51257">
    <property type="entry name" value="PROKAR_LIPOPROTEIN"/>
    <property type="match status" value="1"/>
</dbReference>
<name>A0A5K7ZT62_9BACT</name>
<feature type="signal peptide" evidence="1">
    <location>
        <begin position="1"/>
        <end position="21"/>
    </location>
</feature>
<dbReference type="AlphaFoldDB" id="A0A5K7ZT62"/>